<evidence type="ECO:0000256" key="3">
    <source>
        <dbReference type="ARBA" id="ARBA00022679"/>
    </source>
</evidence>
<dbReference type="GO" id="GO:0032931">
    <property type="term" value="F:histone H3K56 acetyltransferase activity"/>
    <property type="evidence" value="ECO:0007669"/>
    <property type="project" value="TreeGrafter"/>
</dbReference>
<evidence type="ECO:0000256" key="1">
    <source>
        <dbReference type="ARBA" id="ARBA00004123"/>
    </source>
</evidence>
<feature type="region of interest" description="Disordered" evidence="10">
    <location>
        <begin position="335"/>
        <end position="412"/>
    </location>
</feature>
<proteinExistence type="predicted"/>
<keyword evidence="3" id="KW-0808">Transferase</keyword>
<feature type="region of interest" description="Disordered" evidence="10">
    <location>
        <begin position="562"/>
        <end position="606"/>
    </location>
</feature>
<dbReference type="EC" id="2.3.1.48" evidence="2"/>
<evidence type="ECO:0000256" key="8">
    <source>
        <dbReference type="ARBA" id="ARBA00023242"/>
    </source>
</evidence>
<comment type="catalytic activity">
    <reaction evidence="9">
        <text>L-lysyl-[histone] + acetyl-CoA = N(6)-acetyl-L-lysyl-[histone] + CoA + H(+)</text>
        <dbReference type="Rhea" id="RHEA:21992"/>
        <dbReference type="Rhea" id="RHEA-COMP:9845"/>
        <dbReference type="Rhea" id="RHEA-COMP:11338"/>
        <dbReference type="ChEBI" id="CHEBI:15378"/>
        <dbReference type="ChEBI" id="CHEBI:29969"/>
        <dbReference type="ChEBI" id="CHEBI:57287"/>
        <dbReference type="ChEBI" id="CHEBI:57288"/>
        <dbReference type="ChEBI" id="CHEBI:61930"/>
        <dbReference type="EC" id="2.3.1.48"/>
    </reaction>
    <physiologicalReaction direction="left-to-right" evidence="9">
        <dbReference type="Rhea" id="RHEA:21993"/>
    </physiologicalReaction>
</comment>
<evidence type="ECO:0000256" key="10">
    <source>
        <dbReference type="SAM" id="MobiDB-lite"/>
    </source>
</evidence>
<dbReference type="Proteomes" id="UP001244011">
    <property type="component" value="Unassembled WGS sequence"/>
</dbReference>
<evidence type="ECO:0000313" key="12">
    <source>
        <dbReference type="Proteomes" id="UP001244011"/>
    </source>
</evidence>
<dbReference type="Pfam" id="PF08214">
    <property type="entry name" value="HAT_KAT11"/>
    <property type="match status" value="1"/>
</dbReference>
<evidence type="ECO:0000256" key="4">
    <source>
        <dbReference type="ARBA" id="ARBA00022763"/>
    </source>
</evidence>
<dbReference type="PANTHER" id="PTHR31571:SF2">
    <property type="entry name" value="HISTONE ACETYLTRANSFERASE RTT109"/>
    <property type="match status" value="1"/>
</dbReference>
<evidence type="ECO:0000256" key="7">
    <source>
        <dbReference type="ARBA" id="ARBA00023163"/>
    </source>
</evidence>
<dbReference type="GO" id="GO:0005634">
    <property type="term" value="C:nucleus"/>
    <property type="evidence" value="ECO:0007669"/>
    <property type="project" value="UniProtKB-SubCell"/>
</dbReference>
<keyword evidence="6" id="KW-0805">Transcription regulation</keyword>
<dbReference type="GeneID" id="85313515"/>
<keyword evidence="12" id="KW-1185">Reference proteome</keyword>
<dbReference type="SMART" id="SM01250">
    <property type="entry name" value="KAT11"/>
    <property type="match status" value="1"/>
</dbReference>
<dbReference type="AlphaFoldDB" id="A0AAJ0FGC1"/>
<dbReference type="EMBL" id="MU839041">
    <property type="protein sequence ID" value="KAK1762223.1"/>
    <property type="molecule type" value="Genomic_DNA"/>
</dbReference>
<comment type="subcellular location">
    <subcellularLocation>
        <location evidence="1">Nucleus</location>
    </subcellularLocation>
</comment>
<dbReference type="PROSITE" id="PS51728">
    <property type="entry name" value="RTT109_HAT"/>
    <property type="match status" value="1"/>
</dbReference>
<evidence type="ECO:0000256" key="5">
    <source>
        <dbReference type="ARBA" id="ARBA00022990"/>
    </source>
</evidence>
<keyword evidence="8" id="KW-0539">Nucleus</keyword>
<dbReference type="InterPro" id="IPR013178">
    <property type="entry name" value="Histone_AcTrfase_Rtt109/CBP"/>
</dbReference>
<dbReference type="InterPro" id="IPR016849">
    <property type="entry name" value="Rtt109"/>
</dbReference>
<dbReference type="PANTHER" id="PTHR31571">
    <property type="entry name" value="ALTERED INHERITANCE OF MITOCHONDRIA PROTEIN 6"/>
    <property type="match status" value="1"/>
</dbReference>
<sequence length="606" mass="66258">MASTNPSSSNHERPTSSLLLEKLAAVLPKGYKFGVYHLSTPPTRTDALCSPPPGVSPDKTYRENHFLALSIDTETETNSDNPKGSLPKQTLVLALEVLIFTTAYSTIIFVSKADSTGYLQLLGLPKGTPSPIREVCATFLAFLAEHRRRKGIQTVVSLFARAQSQYLFPGSVENSGKHVLNDRELVKWWCRVLNPLLEKRVERTQRRQEQWGDIKGYLIVPGLDHYETRAFLPRDPGSAANWAVGHPLEKISHYTAEYDWVPPRCLIPRYPDDPKSRFRGELDEEAAKWKQDMGSWKSVKSLDQFWEMMAFRQECSSGRLTGFIWVVFDAKTAGVTSQVSGPPPAPSAVNLPPTEPPSTPPRRRAGIPIRTPQSSPLKVQATPESAKTTPSKSSGKTEEGEKKKKKRKLTGRIIPRQPHIKTHQRNYLLDRPISTAYYHWPPEGRGERIVDESDYKRIVELLLHLDFATLAKACGSTKRWIGEVAMGSTWGREVVGTDESTPPANAAAATVTNLSGLIKRKRPAAETGGAAPGENGDAALAAAPGKTVNVLGAGLVRKKRKEGDQASAAAVANEVPGVAGKAGAGQDQPKVNVLGAGLVRKKPKTA</sequence>
<keyword evidence="5" id="KW-0007">Acetylation</keyword>
<dbReference type="InterPro" id="IPR051236">
    <property type="entry name" value="HAT_RTT109-like"/>
</dbReference>
<dbReference type="GO" id="GO:0006355">
    <property type="term" value="P:regulation of DNA-templated transcription"/>
    <property type="evidence" value="ECO:0007669"/>
    <property type="project" value="InterPro"/>
</dbReference>
<dbReference type="GO" id="GO:0006974">
    <property type="term" value="P:DNA damage response"/>
    <property type="evidence" value="ECO:0007669"/>
    <property type="project" value="UniProtKB-KW"/>
</dbReference>
<protein>
    <recommendedName>
        <fullName evidence="2">histone acetyltransferase</fullName>
        <ecNumber evidence="2">2.3.1.48</ecNumber>
    </recommendedName>
</protein>
<accession>A0AAJ0FGC1</accession>
<feature type="compositionally biased region" description="Polar residues" evidence="10">
    <location>
        <begin position="371"/>
        <end position="390"/>
    </location>
</feature>
<gene>
    <name evidence="11" type="ORF">QBC33DRAFT_564048</name>
</gene>
<evidence type="ECO:0000313" key="11">
    <source>
        <dbReference type="EMBL" id="KAK1762223.1"/>
    </source>
</evidence>
<keyword evidence="4" id="KW-0227">DNA damage</keyword>
<evidence type="ECO:0000256" key="2">
    <source>
        <dbReference type="ARBA" id="ARBA00013184"/>
    </source>
</evidence>
<keyword evidence="7" id="KW-0804">Transcription</keyword>
<organism evidence="11 12">
    <name type="scientific">Phialemonium atrogriseum</name>
    <dbReference type="NCBI Taxonomy" id="1093897"/>
    <lineage>
        <taxon>Eukaryota</taxon>
        <taxon>Fungi</taxon>
        <taxon>Dikarya</taxon>
        <taxon>Ascomycota</taxon>
        <taxon>Pezizomycotina</taxon>
        <taxon>Sordariomycetes</taxon>
        <taxon>Sordariomycetidae</taxon>
        <taxon>Cephalothecales</taxon>
        <taxon>Cephalothecaceae</taxon>
        <taxon>Phialemonium</taxon>
    </lineage>
</organism>
<name>A0AAJ0FGC1_9PEZI</name>
<comment type="caution">
    <text evidence="11">The sequence shown here is derived from an EMBL/GenBank/DDBJ whole genome shotgun (WGS) entry which is preliminary data.</text>
</comment>
<evidence type="ECO:0000256" key="6">
    <source>
        <dbReference type="ARBA" id="ARBA00023015"/>
    </source>
</evidence>
<reference evidence="11" key="1">
    <citation type="submission" date="2023-06" db="EMBL/GenBank/DDBJ databases">
        <title>Genome-scale phylogeny and comparative genomics of the fungal order Sordariales.</title>
        <authorList>
            <consortium name="Lawrence Berkeley National Laboratory"/>
            <person name="Hensen N."/>
            <person name="Bonometti L."/>
            <person name="Westerberg I."/>
            <person name="Brannstrom I.O."/>
            <person name="Guillou S."/>
            <person name="Cros-Aarteil S."/>
            <person name="Calhoun S."/>
            <person name="Haridas S."/>
            <person name="Kuo A."/>
            <person name="Mondo S."/>
            <person name="Pangilinan J."/>
            <person name="Riley R."/>
            <person name="Labutti K."/>
            <person name="Andreopoulos B."/>
            <person name="Lipzen A."/>
            <person name="Chen C."/>
            <person name="Yanf M."/>
            <person name="Daum C."/>
            <person name="Ng V."/>
            <person name="Clum A."/>
            <person name="Steindorff A."/>
            <person name="Ohm R."/>
            <person name="Martin F."/>
            <person name="Silar P."/>
            <person name="Natvig D."/>
            <person name="Lalanne C."/>
            <person name="Gautier V."/>
            <person name="Ament-Velasquez S.L."/>
            <person name="Kruys A."/>
            <person name="Hutchinson M.I."/>
            <person name="Powell A.J."/>
            <person name="Barry K."/>
            <person name="Miller A.N."/>
            <person name="Grigoriev I.V."/>
            <person name="Debuchy R."/>
            <person name="Gladieux P."/>
            <person name="Thoren M.H."/>
            <person name="Johannesson H."/>
        </authorList>
    </citation>
    <scope>NUCLEOTIDE SEQUENCE</scope>
    <source>
        <strain evidence="11">8032-3</strain>
    </source>
</reference>
<evidence type="ECO:0000256" key="9">
    <source>
        <dbReference type="ARBA" id="ARBA00048940"/>
    </source>
</evidence>
<dbReference type="RefSeq" id="XP_060278436.1">
    <property type="nucleotide sequence ID" value="XM_060430328.1"/>
</dbReference>